<evidence type="ECO:0000256" key="7">
    <source>
        <dbReference type="ARBA" id="ARBA00023098"/>
    </source>
</evidence>
<dbReference type="InterPro" id="IPR036291">
    <property type="entry name" value="NAD(P)-bd_dom_sf"/>
</dbReference>
<dbReference type="WBParaSite" id="PSAMB.scaffold11346size3422.g34062.t1">
    <property type="protein sequence ID" value="PSAMB.scaffold11346size3422.g34062.t1"/>
    <property type="gene ID" value="PSAMB.scaffold11346size3422.g34062"/>
</dbReference>
<proteinExistence type="inferred from homology"/>
<evidence type="ECO:0000256" key="5">
    <source>
        <dbReference type="ARBA" id="ARBA00022955"/>
    </source>
</evidence>
<evidence type="ECO:0000256" key="6">
    <source>
        <dbReference type="ARBA" id="ARBA00023002"/>
    </source>
</evidence>
<organism evidence="10 11">
    <name type="scientific">Plectus sambesii</name>
    <dbReference type="NCBI Taxonomy" id="2011161"/>
    <lineage>
        <taxon>Eukaryota</taxon>
        <taxon>Metazoa</taxon>
        <taxon>Ecdysozoa</taxon>
        <taxon>Nematoda</taxon>
        <taxon>Chromadorea</taxon>
        <taxon>Plectida</taxon>
        <taxon>Plectina</taxon>
        <taxon>Plectoidea</taxon>
        <taxon>Plectidae</taxon>
        <taxon>Plectus</taxon>
    </lineage>
</organism>
<dbReference type="PRINTS" id="PR00081">
    <property type="entry name" value="GDHRDH"/>
</dbReference>
<keyword evidence="3" id="KW-0276">Fatty acid metabolism</keyword>
<reference evidence="11" key="1">
    <citation type="submission" date="2022-11" db="UniProtKB">
        <authorList>
            <consortium name="WormBaseParasite"/>
        </authorList>
    </citation>
    <scope>IDENTIFICATION</scope>
</reference>
<dbReference type="InterPro" id="IPR020904">
    <property type="entry name" value="Sc_DH/Rdtase_CS"/>
</dbReference>
<dbReference type="GO" id="GO:0006694">
    <property type="term" value="P:steroid biosynthetic process"/>
    <property type="evidence" value="ECO:0007669"/>
    <property type="project" value="UniProtKB-KW"/>
</dbReference>
<dbReference type="PANTHER" id="PTHR43086">
    <property type="entry name" value="VERY-LONG-CHAIN 3-OXOOACYL-COA REDUCTASE"/>
    <property type="match status" value="1"/>
</dbReference>
<dbReference type="GO" id="GO:0005783">
    <property type="term" value="C:endoplasmic reticulum"/>
    <property type="evidence" value="ECO:0007669"/>
    <property type="project" value="TreeGrafter"/>
</dbReference>
<evidence type="ECO:0000256" key="8">
    <source>
        <dbReference type="ARBA" id="ARBA00023160"/>
    </source>
</evidence>
<comment type="similarity">
    <text evidence="9">Belongs to the short-chain dehydrogenases/reductases (SDR) family. 17-beta-HSD 3 subfamily.</text>
</comment>
<keyword evidence="2" id="KW-0444">Lipid biosynthesis</keyword>
<comment type="pathway">
    <text evidence="1">Lipid metabolism; fatty acid biosynthesis.</text>
</comment>
<dbReference type="AlphaFoldDB" id="A0A914UPE8"/>
<evidence type="ECO:0000313" key="10">
    <source>
        <dbReference type="Proteomes" id="UP000887566"/>
    </source>
</evidence>
<keyword evidence="5" id="KW-0752">Steroid biosynthesis</keyword>
<evidence type="ECO:0000256" key="2">
    <source>
        <dbReference type="ARBA" id="ARBA00022516"/>
    </source>
</evidence>
<dbReference type="PIRSF" id="PIRSF000126">
    <property type="entry name" value="11-beta-HSD1"/>
    <property type="match status" value="1"/>
</dbReference>
<keyword evidence="8" id="KW-0275">Fatty acid biosynthesis</keyword>
<dbReference type="CDD" id="cd05356">
    <property type="entry name" value="17beta-HSD1_like_SDR_c"/>
    <property type="match status" value="1"/>
</dbReference>
<evidence type="ECO:0000256" key="1">
    <source>
        <dbReference type="ARBA" id="ARBA00005194"/>
    </source>
</evidence>
<keyword evidence="6" id="KW-0560">Oxidoreductase</keyword>
<name>A0A914UPE8_9BILA</name>
<keyword evidence="4" id="KW-0521">NADP</keyword>
<evidence type="ECO:0000256" key="9">
    <source>
        <dbReference type="ARBA" id="ARBA00038261"/>
    </source>
</evidence>
<evidence type="ECO:0000256" key="4">
    <source>
        <dbReference type="ARBA" id="ARBA00022857"/>
    </source>
</evidence>
<keyword evidence="7" id="KW-0443">Lipid metabolism</keyword>
<dbReference type="PANTHER" id="PTHR43086:SF2">
    <property type="entry name" value="HYDROXYSTEROID DEHYDROGENASE-LIKE PROTEIN 1"/>
    <property type="match status" value="1"/>
</dbReference>
<dbReference type="SUPFAM" id="SSF51735">
    <property type="entry name" value="NAD(P)-binding Rossmann-fold domains"/>
    <property type="match status" value="1"/>
</dbReference>
<dbReference type="GO" id="GO:0016491">
    <property type="term" value="F:oxidoreductase activity"/>
    <property type="evidence" value="ECO:0007669"/>
    <property type="project" value="UniProtKB-KW"/>
</dbReference>
<protein>
    <submittedName>
        <fullName evidence="11">Uncharacterized protein</fullName>
    </submittedName>
</protein>
<sequence>MSCCCTVTWAGYALLVWLAFRLFNTVRNIVYPYFIAAPISDLVAFSGGKWAVVTGSTDGIGKAYATELARKGFNIVLISRTQARLDSTKKEIEAVKSGVVVKTISYDFTDPSAEHYRQKIVSELDKLDIGVLVNNVGMSYDYPEKLTAVTGGLDVLSNIAVINTVPTTLMSAIALTQMAKRNKGVVINISSGASYNQMSLWAVYSATKKYVDWLSAILRLEFVGTGIVIQTVNPMLVATKMAQIKKTSFIAPGPDQFARSALRTVGIMNETNGCFSHQIQGEIAKLIPSILLTPFLTKQSIGIRAKALRKREREAKDD</sequence>
<dbReference type="InterPro" id="IPR002347">
    <property type="entry name" value="SDR_fam"/>
</dbReference>
<dbReference type="GO" id="GO:0030497">
    <property type="term" value="P:fatty acid elongation"/>
    <property type="evidence" value="ECO:0007669"/>
    <property type="project" value="TreeGrafter"/>
</dbReference>
<dbReference type="Gene3D" id="3.40.50.720">
    <property type="entry name" value="NAD(P)-binding Rossmann-like Domain"/>
    <property type="match status" value="1"/>
</dbReference>
<evidence type="ECO:0000313" key="11">
    <source>
        <dbReference type="WBParaSite" id="PSAMB.scaffold11346size3422.g34062.t1"/>
    </source>
</evidence>
<evidence type="ECO:0000256" key="3">
    <source>
        <dbReference type="ARBA" id="ARBA00022832"/>
    </source>
</evidence>
<accession>A0A914UPE8</accession>
<dbReference type="Proteomes" id="UP000887566">
    <property type="component" value="Unplaced"/>
</dbReference>
<dbReference type="FunFam" id="3.40.50.720:FF:000137">
    <property type="entry name" value="Hydroxysteroid (17-beta) dehydrogenase 3"/>
    <property type="match status" value="1"/>
</dbReference>
<dbReference type="Pfam" id="PF00106">
    <property type="entry name" value="adh_short"/>
    <property type="match status" value="1"/>
</dbReference>
<dbReference type="PROSITE" id="PS00061">
    <property type="entry name" value="ADH_SHORT"/>
    <property type="match status" value="1"/>
</dbReference>
<keyword evidence="10" id="KW-1185">Reference proteome</keyword>